<dbReference type="Gene3D" id="1.10.3210.10">
    <property type="entry name" value="Hypothetical protein af1432"/>
    <property type="match status" value="1"/>
</dbReference>
<dbReference type="PANTHER" id="PTHR33525">
    <property type="match status" value="1"/>
</dbReference>
<dbReference type="RefSeq" id="WP_255189883.1">
    <property type="nucleotide sequence ID" value="NZ_CP113517.1"/>
</dbReference>
<protein>
    <submittedName>
        <fullName evidence="2">HDOD domain-containing protein</fullName>
    </submittedName>
</protein>
<dbReference type="InterPro" id="IPR013976">
    <property type="entry name" value="HDOD"/>
</dbReference>
<keyword evidence="3" id="KW-1185">Reference proteome</keyword>
<evidence type="ECO:0000313" key="3">
    <source>
        <dbReference type="Proteomes" id="UP001162780"/>
    </source>
</evidence>
<name>A0ABY7GJA6_9GAMM</name>
<sequence>MSPTALVRQVSNIFSLPEAVWEVSEILRQPEPNFAELEEVMLHDPGLTASILKLANSSFYSFPGKIDSLSKAMTIIGLRELKAIVIGTAVTRQFKDIASELVNMDVFWYHSVIRAILARSLAARCRCSNTERFFIAGLLSSIGKLIFFTQYPVQCADIIRRGKHSEAELVEAERAVFGFDYAELSAELLKEWKLPAEIWEMIAHQLNPLASHNQKLEASILHVALSVSSTIQPSVGHEILDVKTQISAAVLDAGVLEHLQLERDEIESMTQDALFQSMEILSILRPETMTIF</sequence>
<dbReference type="Proteomes" id="UP001162780">
    <property type="component" value="Chromosome"/>
</dbReference>
<dbReference type="EMBL" id="CP113517">
    <property type="protein sequence ID" value="WAR44916.1"/>
    <property type="molecule type" value="Genomic_DNA"/>
</dbReference>
<evidence type="ECO:0000259" key="1">
    <source>
        <dbReference type="PROSITE" id="PS51833"/>
    </source>
</evidence>
<reference evidence="2" key="1">
    <citation type="submission" date="2022-11" db="EMBL/GenBank/DDBJ databases">
        <title>Methylomonas rapida sp. nov., Carotenoid-Producing Obligate Methanotrophs with High Growth Characteristics and Biotechnological Potential.</title>
        <authorList>
            <person name="Tikhonova E.N."/>
            <person name="Suleimanov R.Z."/>
            <person name="Miroshnikov K."/>
            <person name="Oshkin I.Y."/>
            <person name="Belova S.E."/>
            <person name="Danilova O.V."/>
            <person name="Ashikhmin A."/>
            <person name="Konopkin A."/>
            <person name="But S.Y."/>
            <person name="Khmelenina V.N."/>
            <person name="Kuznetsov N."/>
            <person name="Pimenov N.V."/>
            <person name="Dedysh S.N."/>
        </authorList>
    </citation>
    <scope>NUCLEOTIDE SEQUENCE</scope>
    <source>
        <strain evidence="2">MP1</strain>
    </source>
</reference>
<dbReference type="PROSITE" id="PS51833">
    <property type="entry name" value="HDOD"/>
    <property type="match status" value="1"/>
</dbReference>
<evidence type="ECO:0000313" key="2">
    <source>
        <dbReference type="EMBL" id="WAR44916.1"/>
    </source>
</evidence>
<accession>A0ABY7GJA6</accession>
<dbReference type="InterPro" id="IPR052340">
    <property type="entry name" value="RNase_Y/CdgJ"/>
</dbReference>
<dbReference type="PANTHER" id="PTHR33525:SF3">
    <property type="entry name" value="RIBONUCLEASE Y"/>
    <property type="match status" value="1"/>
</dbReference>
<feature type="domain" description="HDOD" evidence="1">
    <location>
        <begin position="13"/>
        <end position="208"/>
    </location>
</feature>
<organism evidence="2 3">
    <name type="scientific">Methylomonas rapida</name>
    <dbReference type="NCBI Taxonomy" id="2963939"/>
    <lineage>
        <taxon>Bacteria</taxon>
        <taxon>Pseudomonadati</taxon>
        <taxon>Pseudomonadota</taxon>
        <taxon>Gammaproteobacteria</taxon>
        <taxon>Methylococcales</taxon>
        <taxon>Methylococcaceae</taxon>
        <taxon>Methylomonas</taxon>
    </lineage>
</organism>
<proteinExistence type="predicted"/>
<dbReference type="SUPFAM" id="SSF109604">
    <property type="entry name" value="HD-domain/PDEase-like"/>
    <property type="match status" value="1"/>
</dbReference>
<dbReference type="Pfam" id="PF08668">
    <property type="entry name" value="HDOD"/>
    <property type="match status" value="1"/>
</dbReference>
<gene>
    <name evidence="2" type="ORF">NM686_021660</name>
</gene>